<dbReference type="SUPFAM" id="SSF56672">
    <property type="entry name" value="DNA/RNA polymerases"/>
    <property type="match status" value="1"/>
</dbReference>
<feature type="domain" description="CCHC-type" evidence="7">
    <location>
        <begin position="166"/>
        <end position="181"/>
    </location>
</feature>
<dbReference type="InterPro" id="IPR043502">
    <property type="entry name" value="DNA/RNA_pol_sf"/>
</dbReference>
<dbReference type="InterPro" id="IPR041588">
    <property type="entry name" value="Integrase_H2C2"/>
</dbReference>
<keyword evidence="5" id="KW-0479">Metal-binding</keyword>
<organism evidence="9 10">
    <name type="scientific">Merluccius polli</name>
    <name type="common">Benguela hake</name>
    <name type="synonym">Merluccius cadenati</name>
    <dbReference type="NCBI Taxonomy" id="89951"/>
    <lineage>
        <taxon>Eukaryota</taxon>
        <taxon>Metazoa</taxon>
        <taxon>Chordata</taxon>
        <taxon>Craniata</taxon>
        <taxon>Vertebrata</taxon>
        <taxon>Euteleostomi</taxon>
        <taxon>Actinopterygii</taxon>
        <taxon>Neopterygii</taxon>
        <taxon>Teleostei</taxon>
        <taxon>Neoteleostei</taxon>
        <taxon>Acanthomorphata</taxon>
        <taxon>Zeiogadaria</taxon>
        <taxon>Gadariae</taxon>
        <taxon>Gadiformes</taxon>
        <taxon>Gadoidei</taxon>
        <taxon>Merlucciidae</taxon>
        <taxon>Merluccius</taxon>
    </lineage>
</organism>
<dbReference type="GO" id="GO:0006508">
    <property type="term" value="P:proteolysis"/>
    <property type="evidence" value="ECO:0007669"/>
    <property type="project" value="UniProtKB-KW"/>
</dbReference>
<evidence type="ECO:0000259" key="8">
    <source>
        <dbReference type="PROSITE" id="PS50994"/>
    </source>
</evidence>
<dbReference type="InterPro" id="IPR041577">
    <property type="entry name" value="RT_RNaseH_2"/>
</dbReference>
<evidence type="ECO:0000259" key="7">
    <source>
        <dbReference type="PROSITE" id="PS50158"/>
    </source>
</evidence>
<dbReference type="Proteomes" id="UP001174136">
    <property type="component" value="Unassembled WGS sequence"/>
</dbReference>
<dbReference type="GO" id="GO:0008270">
    <property type="term" value="F:zinc ion binding"/>
    <property type="evidence" value="ECO:0007669"/>
    <property type="project" value="UniProtKB-KW"/>
</dbReference>
<proteinExistence type="predicted"/>
<dbReference type="FunFam" id="1.10.340.70:FF:000004">
    <property type="entry name" value="Retrovirus-related Pol polyprotein from transposon 297-like Protein"/>
    <property type="match status" value="1"/>
</dbReference>
<dbReference type="InterPro" id="IPR043128">
    <property type="entry name" value="Rev_trsase/Diguanyl_cyclase"/>
</dbReference>
<dbReference type="Gene3D" id="1.10.340.70">
    <property type="match status" value="1"/>
</dbReference>
<sequence length="687" mass="76822">MVQEEERGRGEQVEARGEQVEARGEQVEKRGEKVEENRCEFGAMADEMIRDQLVKKTNSNRIRERLLLENELTLQKAITLASHIQSVLADAQAMVKEDDTVVGAVQCTTFRGGGRHEPAQFQHKEFRSMPKQSESSYPSAGKKCYRCGSSSHLANSSTCPAKSATCNKCNKNGHFAKVCRSTMTSMVEQVSDVTVLNIADGADMQTNKLWCKVSLQAADHVKATLHSFLGLASFYSKFVPQYAVVVEPLRALLRKDNKFTWTQETKKAFSKIRTLITNSPALALFDPTLPTVVTTDACDYGIGAVLTQLHGDREKTIAFASCTHTDCERKYSTIEKEALACVWATEHWRTYLWGSHFTLRTDHSPLTTLLTTKGLGRAGMRIARWSARLLTFNYTIEYKRGCDNVIADCLSRLPLPNTEPQVEPDIEMVALVSDDFAAVTVEELTAACKSCPVLQHVKACIRTGWPRTAKGLDPALIPYFRVQTELSEHEDFVIRGTHRVAVPGDVQPKLIQIAHDTHQGIVRTKQRLRELYWWPGMDVAVQIAIKSCGTCPQHDKTAVVRATPLTPVSLPSAPWEKLAMDIIGPYLRAPPDCRYAITLVDYYSKWPEVAFTSEVTSATVIQFLSTVFSREGNPLELVTDNGSAFVSAEFEGFLSSRDIKHCRSSVYYPQCNGEVERWNRVSLDSRH</sequence>
<dbReference type="InterPro" id="IPR001878">
    <property type="entry name" value="Znf_CCHC"/>
</dbReference>
<evidence type="ECO:0000313" key="10">
    <source>
        <dbReference type="Proteomes" id="UP001174136"/>
    </source>
</evidence>
<evidence type="ECO:0000256" key="1">
    <source>
        <dbReference type="ARBA" id="ARBA00022670"/>
    </source>
</evidence>
<name>A0AA47PBG0_MERPO</name>
<dbReference type="PROSITE" id="PS50994">
    <property type="entry name" value="INTEGRASE"/>
    <property type="match status" value="1"/>
</dbReference>
<dbReference type="FunFam" id="3.10.20.370:FF:000001">
    <property type="entry name" value="Retrovirus-related Pol polyprotein from transposon 17.6-like protein"/>
    <property type="match status" value="1"/>
</dbReference>
<dbReference type="AlphaFoldDB" id="A0AA47PBG0"/>
<gene>
    <name evidence="9" type="primary">Tf2-6_1</name>
    <name evidence="9" type="ORF">N1851_005026</name>
</gene>
<dbReference type="GO" id="GO:0015074">
    <property type="term" value="P:DNA integration"/>
    <property type="evidence" value="ECO:0007669"/>
    <property type="project" value="InterPro"/>
</dbReference>
<keyword evidence="3" id="KW-0238">DNA-binding</keyword>
<dbReference type="SMART" id="SM00343">
    <property type="entry name" value="ZnF_C2HC"/>
    <property type="match status" value="2"/>
</dbReference>
<comment type="caution">
    <text evidence="9">The sequence shown here is derived from an EMBL/GenBank/DDBJ whole genome shotgun (WGS) entry which is preliminary data.</text>
</comment>
<accession>A0AA47PBG0</accession>
<dbReference type="EMBL" id="JAOPHQ010000855">
    <property type="protein sequence ID" value="KAK0153292.1"/>
    <property type="molecule type" value="Genomic_DNA"/>
</dbReference>
<dbReference type="PANTHER" id="PTHR37984">
    <property type="entry name" value="PROTEIN CBG26694"/>
    <property type="match status" value="1"/>
</dbReference>
<dbReference type="GO" id="GO:0004190">
    <property type="term" value="F:aspartic-type endopeptidase activity"/>
    <property type="evidence" value="ECO:0007669"/>
    <property type="project" value="UniProtKB-KW"/>
</dbReference>
<evidence type="ECO:0000256" key="6">
    <source>
        <dbReference type="SAM" id="MobiDB-lite"/>
    </source>
</evidence>
<keyword evidence="5" id="KW-0862">Zinc</keyword>
<feature type="region of interest" description="Disordered" evidence="6">
    <location>
        <begin position="1"/>
        <end position="34"/>
    </location>
</feature>
<keyword evidence="1" id="KW-0645">Protease</keyword>
<dbReference type="InterPro" id="IPR036875">
    <property type="entry name" value="Znf_CCHC_sf"/>
</dbReference>
<protein>
    <recommendedName>
        <fullName evidence="4">Gypsy retrotransposon integrase-like protein 1</fullName>
    </recommendedName>
</protein>
<dbReference type="InterPro" id="IPR036397">
    <property type="entry name" value="RNaseH_sf"/>
</dbReference>
<dbReference type="GO" id="GO:0003677">
    <property type="term" value="F:DNA binding"/>
    <property type="evidence" value="ECO:0007669"/>
    <property type="project" value="UniProtKB-KW"/>
</dbReference>
<dbReference type="CDD" id="cd09274">
    <property type="entry name" value="RNase_HI_RT_Ty3"/>
    <property type="match status" value="1"/>
</dbReference>
<dbReference type="Gene3D" id="3.30.70.270">
    <property type="match status" value="1"/>
</dbReference>
<feature type="domain" description="Integrase catalytic" evidence="8">
    <location>
        <begin position="570"/>
        <end position="687"/>
    </location>
</feature>
<keyword evidence="2" id="KW-0064">Aspartyl protease</keyword>
<keyword evidence="5" id="KW-0863">Zinc-finger</keyword>
<keyword evidence="2" id="KW-0378">Hydrolase</keyword>
<dbReference type="PANTHER" id="PTHR37984:SF15">
    <property type="entry name" value="INTEGRASE CATALYTIC DOMAIN-CONTAINING PROTEIN"/>
    <property type="match status" value="1"/>
</dbReference>
<evidence type="ECO:0000256" key="3">
    <source>
        <dbReference type="ARBA" id="ARBA00023125"/>
    </source>
</evidence>
<dbReference type="Gene3D" id="3.30.420.10">
    <property type="entry name" value="Ribonuclease H-like superfamily/Ribonuclease H"/>
    <property type="match status" value="1"/>
</dbReference>
<dbReference type="SUPFAM" id="SSF57756">
    <property type="entry name" value="Retrovirus zinc finger-like domains"/>
    <property type="match status" value="1"/>
</dbReference>
<dbReference type="Pfam" id="PF17921">
    <property type="entry name" value="Integrase_H2C2"/>
    <property type="match status" value="1"/>
</dbReference>
<dbReference type="InterPro" id="IPR050951">
    <property type="entry name" value="Retrovirus_Pol_polyprotein"/>
</dbReference>
<dbReference type="PROSITE" id="PS50158">
    <property type="entry name" value="ZF_CCHC"/>
    <property type="match status" value="1"/>
</dbReference>
<evidence type="ECO:0000313" key="9">
    <source>
        <dbReference type="EMBL" id="KAK0153292.1"/>
    </source>
</evidence>
<dbReference type="InterPro" id="IPR012337">
    <property type="entry name" value="RNaseH-like_sf"/>
</dbReference>
<dbReference type="FunFam" id="3.30.70.270:FF:000020">
    <property type="entry name" value="Transposon Tf2-6 polyprotein-like Protein"/>
    <property type="match status" value="1"/>
</dbReference>
<evidence type="ECO:0000256" key="2">
    <source>
        <dbReference type="ARBA" id="ARBA00022750"/>
    </source>
</evidence>
<evidence type="ECO:0000256" key="5">
    <source>
        <dbReference type="PROSITE-ProRule" id="PRU00047"/>
    </source>
</evidence>
<dbReference type="Pfam" id="PF17919">
    <property type="entry name" value="RT_RNaseH_2"/>
    <property type="match status" value="1"/>
</dbReference>
<reference evidence="9" key="1">
    <citation type="journal article" date="2023" name="Front. Mar. Sci.">
        <title>A new Merluccius polli reference genome to investigate the effects of global change in West African waters.</title>
        <authorList>
            <person name="Mateo J.L."/>
            <person name="Blanco-Fernandez C."/>
            <person name="Garcia-Vazquez E."/>
            <person name="Machado-Schiaffino G."/>
        </authorList>
    </citation>
    <scope>NUCLEOTIDE SEQUENCE</scope>
    <source>
        <strain evidence="9">C29</strain>
        <tissue evidence="9">Fin</tissue>
    </source>
</reference>
<dbReference type="Gene3D" id="4.10.60.10">
    <property type="entry name" value="Zinc finger, CCHC-type"/>
    <property type="match status" value="1"/>
</dbReference>
<dbReference type="Pfam" id="PF00665">
    <property type="entry name" value="rve"/>
    <property type="match status" value="1"/>
</dbReference>
<dbReference type="SUPFAM" id="SSF53098">
    <property type="entry name" value="Ribonuclease H-like"/>
    <property type="match status" value="1"/>
</dbReference>
<evidence type="ECO:0000256" key="4">
    <source>
        <dbReference type="ARBA" id="ARBA00039658"/>
    </source>
</evidence>
<keyword evidence="10" id="KW-1185">Reference proteome</keyword>
<dbReference type="InterPro" id="IPR001584">
    <property type="entry name" value="Integrase_cat-core"/>
</dbReference>